<name>A0A9W7EIA2_9STRA</name>
<keyword evidence="2" id="KW-1003">Cell membrane</keyword>
<keyword evidence="4" id="KW-1133">Transmembrane helix</keyword>
<gene>
    <name evidence="9" type="ORF">TrLO_g8639</name>
</gene>
<keyword evidence="10" id="KW-1185">Reference proteome</keyword>
<comment type="subcellular location">
    <subcellularLocation>
        <location evidence="1">Cell membrane</location>
        <topology evidence="1">Multi-pass membrane protein</topology>
    </subcellularLocation>
</comment>
<evidence type="ECO:0000313" key="9">
    <source>
        <dbReference type="EMBL" id="GMH78935.1"/>
    </source>
</evidence>
<feature type="domain" description="Single Cache" evidence="8">
    <location>
        <begin position="96"/>
        <end position="193"/>
    </location>
</feature>
<feature type="region of interest" description="Disordered" evidence="6">
    <location>
        <begin position="37"/>
        <end position="68"/>
    </location>
</feature>
<dbReference type="Proteomes" id="UP001165122">
    <property type="component" value="Unassembled WGS sequence"/>
</dbReference>
<reference evidence="10" key="1">
    <citation type="journal article" date="2023" name="Commun. Biol.">
        <title>Genome analysis of Parmales, the sister group of diatoms, reveals the evolutionary specialization of diatoms from phago-mixotrophs to photoautotrophs.</title>
        <authorList>
            <person name="Ban H."/>
            <person name="Sato S."/>
            <person name="Yoshikawa S."/>
            <person name="Yamada K."/>
            <person name="Nakamura Y."/>
            <person name="Ichinomiya M."/>
            <person name="Sato N."/>
            <person name="Blanc-Mathieu R."/>
            <person name="Endo H."/>
            <person name="Kuwata A."/>
            <person name="Ogata H."/>
        </authorList>
    </citation>
    <scope>NUCLEOTIDE SEQUENCE [LARGE SCALE GENOMIC DNA]</scope>
    <source>
        <strain evidence="10">NIES 3700</strain>
    </source>
</reference>
<dbReference type="EMBL" id="BRXW01000910">
    <property type="protein sequence ID" value="GMH78935.1"/>
    <property type="molecule type" value="Genomic_DNA"/>
</dbReference>
<sequence length="194" mass="21364">MTLTLLSLAIFFCVATATAAPRHLKLPTFIPRGGGLLDSDSISPDSSDPRGGSLLDSDPSPDPNDPRVDETIKLVRSAADLLNDKGTAAYPTLRTSLEYRHGETYVFIYNLNCTILFNAASPQKEGHNTHNLTDSNGYKFHDALVSAADSEEGEKWVSYFWPKPEEEESSKKWTFAKKVVIEGEEGVVMSGFYE</sequence>
<keyword evidence="3" id="KW-0812">Transmembrane</keyword>
<comment type="caution">
    <text evidence="9">The sequence shown here is derived from an EMBL/GenBank/DDBJ whole genome shotgun (WGS) entry which is preliminary data.</text>
</comment>
<evidence type="ECO:0000259" key="8">
    <source>
        <dbReference type="Pfam" id="PF17200"/>
    </source>
</evidence>
<evidence type="ECO:0000256" key="4">
    <source>
        <dbReference type="ARBA" id="ARBA00022989"/>
    </source>
</evidence>
<protein>
    <recommendedName>
        <fullName evidence="8">Single Cache domain-containing protein</fullName>
    </recommendedName>
</protein>
<dbReference type="GO" id="GO:0005886">
    <property type="term" value="C:plasma membrane"/>
    <property type="evidence" value="ECO:0007669"/>
    <property type="project" value="UniProtKB-SubCell"/>
</dbReference>
<dbReference type="OrthoDB" id="10518017at2759"/>
<feature type="chain" id="PRO_5040992864" description="Single Cache domain-containing protein" evidence="7">
    <location>
        <begin position="20"/>
        <end position="194"/>
    </location>
</feature>
<organism evidence="9 10">
    <name type="scientific">Triparma laevis f. longispina</name>
    <dbReference type="NCBI Taxonomy" id="1714387"/>
    <lineage>
        <taxon>Eukaryota</taxon>
        <taxon>Sar</taxon>
        <taxon>Stramenopiles</taxon>
        <taxon>Ochrophyta</taxon>
        <taxon>Bolidophyceae</taxon>
        <taxon>Parmales</taxon>
        <taxon>Triparmaceae</taxon>
        <taxon>Triparma</taxon>
    </lineage>
</organism>
<dbReference type="Gene3D" id="3.30.450.20">
    <property type="entry name" value="PAS domain"/>
    <property type="match status" value="1"/>
</dbReference>
<evidence type="ECO:0000256" key="6">
    <source>
        <dbReference type="SAM" id="MobiDB-lite"/>
    </source>
</evidence>
<keyword evidence="5" id="KW-0472">Membrane</keyword>
<dbReference type="InterPro" id="IPR033480">
    <property type="entry name" value="sCache_2"/>
</dbReference>
<evidence type="ECO:0000256" key="5">
    <source>
        <dbReference type="ARBA" id="ARBA00023136"/>
    </source>
</evidence>
<dbReference type="Pfam" id="PF17200">
    <property type="entry name" value="sCache_2"/>
    <property type="match status" value="1"/>
</dbReference>
<keyword evidence="7" id="KW-0732">Signal</keyword>
<feature type="signal peptide" evidence="7">
    <location>
        <begin position="1"/>
        <end position="19"/>
    </location>
</feature>
<evidence type="ECO:0000256" key="2">
    <source>
        <dbReference type="ARBA" id="ARBA00022475"/>
    </source>
</evidence>
<accession>A0A9W7EIA2</accession>
<dbReference type="AlphaFoldDB" id="A0A9W7EIA2"/>
<evidence type="ECO:0000256" key="3">
    <source>
        <dbReference type="ARBA" id="ARBA00022692"/>
    </source>
</evidence>
<proteinExistence type="predicted"/>
<feature type="compositionally biased region" description="Low complexity" evidence="6">
    <location>
        <begin position="37"/>
        <end position="58"/>
    </location>
</feature>
<evidence type="ECO:0000256" key="1">
    <source>
        <dbReference type="ARBA" id="ARBA00004651"/>
    </source>
</evidence>
<evidence type="ECO:0000313" key="10">
    <source>
        <dbReference type="Proteomes" id="UP001165122"/>
    </source>
</evidence>
<evidence type="ECO:0000256" key="7">
    <source>
        <dbReference type="SAM" id="SignalP"/>
    </source>
</evidence>